<evidence type="ECO:0000313" key="6">
    <source>
        <dbReference type="Proteomes" id="UP000077266"/>
    </source>
</evidence>
<evidence type="ECO:0000313" key="5">
    <source>
        <dbReference type="EMBL" id="KZV93702.1"/>
    </source>
</evidence>
<evidence type="ECO:0000256" key="3">
    <source>
        <dbReference type="ARBA" id="ARBA00022840"/>
    </source>
</evidence>
<dbReference type="GO" id="GO:0004674">
    <property type="term" value="F:protein serine/threonine kinase activity"/>
    <property type="evidence" value="ECO:0007669"/>
    <property type="project" value="UniProtKB-KW"/>
</dbReference>
<dbReference type="SUPFAM" id="SSF56112">
    <property type="entry name" value="Protein kinase-like (PK-like)"/>
    <property type="match status" value="1"/>
</dbReference>
<dbReference type="InParanoid" id="A0A165IPU7"/>
<reference evidence="5 6" key="1">
    <citation type="journal article" date="2016" name="Mol. Biol. Evol.">
        <title>Comparative Genomics of Early-Diverging Mushroom-Forming Fungi Provides Insights into the Origins of Lignocellulose Decay Capabilities.</title>
        <authorList>
            <person name="Nagy L.G."/>
            <person name="Riley R."/>
            <person name="Tritt A."/>
            <person name="Adam C."/>
            <person name="Daum C."/>
            <person name="Floudas D."/>
            <person name="Sun H."/>
            <person name="Yadav J.S."/>
            <person name="Pangilinan J."/>
            <person name="Larsson K.H."/>
            <person name="Matsuura K."/>
            <person name="Barry K."/>
            <person name="Labutti K."/>
            <person name="Kuo R."/>
            <person name="Ohm R.A."/>
            <person name="Bhattacharya S.S."/>
            <person name="Shirouzu T."/>
            <person name="Yoshinaga Y."/>
            <person name="Martin F.M."/>
            <person name="Grigoriev I.V."/>
            <person name="Hibbett D.S."/>
        </authorList>
    </citation>
    <scope>NUCLEOTIDE SEQUENCE [LARGE SCALE GENOMIC DNA]</scope>
    <source>
        <strain evidence="5 6">HHB12029</strain>
    </source>
</reference>
<gene>
    <name evidence="5" type="ORF">EXIGLDRAFT_691355</name>
</gene>
<feature type="domain" description="Protein kinase" evidence="4">
    <location>
        <begin position="1"/>
        <end position="95"/>
    </location>
</feature>
<dbReference type="GO" id="GO:0005524">
    <property type="term" value="F:ATP binding"/>
    <property type="evidence" value="ECO:0007669"/>
    <property type="project" value="UniProtKB-KW"/>
</dbReference>
<keyword evidence="5" id="KW-0418">Kinase</keyword>
<dbReference type="EMBL" id="KV425985">
    <property type="protein sequence ID" value="KZV93702.1"/>
    <property type="molecule type" value="Genomic_DNA"/>
</dbReference>
<proteinExistence type="predicted"/>
<dbReference type="STRING" id="1314781.A0A165IPU7"/>
<sequence>MGPSKAPEIMLSVPLYATSVDIWSTGCVLAEMLEGRPLFPVQNSFQQLEAIMTLLACTPEDVIAMNCTLTLLKFMIVFQPDRRISAVDALTHTFVGDYHDPQDEPVALERITLQYDDDSSFRPQEWRHIILASVQEFHRRLAQQAV</sequence>
<accession>A0A165IPU7</accession>
<organism evidence="5 6">
    <name type="scientific">Exidia glandulosa HHB12029</name>
    <dbReference type="NCBI Taxonomy" id="1314781"/>
    <lineage>
        <taxon>Eukaryota</taxon>
        <taxon>Fungi</taxon>
        <taxon>Dikarya</taxon>
        <taxon>Basidiomycota</taxon>
        <taxon>Agaricomycotina</taxon>
        <taxon>Agaricomycetes</taxon>
        <taxon>Auriculariales</taxon>
        <taxon>Exidiaceae</taxon>
        <taxon>Exidia</taxon>
    </lineage>
</organism>
<dbReference type="InterPro" id="IPR000719">
    <property type="entry name" value="Prot_kinase_dom"/>
</dbReference>
<dbReference type="PROSITE" id="PS50011">
    <property type="entry name" value="PROTEIN_KINASE_DOM"/>
    <property type="match status" value="1"/>
</dbReference>
<keyword evidence="2" id="KW-0547">Nucleotide-binding</keyword>
<dbReference type="Pfam" id="PF00069">
    <property type="entry name" value="Pkinase"/>
    <property type="match status" value="1"/>
</dbReference>
<protein>
    <submittedName>
        <fullName evidence="5">Kinase-like protein</fullName>
    </submittedName>
</protein>
<evidence type="ECO:0000256" key="1">
    <source>
        <dbReference type="ARBA" id="ARBA00022527"/>
    </source>
</evidence>
<evidence type="ECO:0000256" key="2">
    <source>
        <dbReference type="ARBA" id="ARBA00022741"/>
    </source>
</evidence>
<dbReference type="InterPro" id="IPR050117">
    <property type="entry name" value="MAPK"/>
</dbReference>
<dbReference type="Gene3D" id="1.10.510.10">
    <property type="entry name" value="Transferase(Phosphotransferase) domain 1"/>
    <property type="match status" value="2"/>
</dbReference>
<dbReference type="OrthoDB" id="192887at2759"/>
<dbReference type="AlphaFoldDB" id="A0A165IPU7"/>
<keyword evidence="1" id="KW-0723">Serine/threonine-protein kinase</keyword>
<dbReference type="PANTHER" id="PTHR24055">
    <property type="entry name" value="MITOGEN-ACTIVATED PROTEIN KINASE"/>
    <property type="match status" value="1"/>
</dbReference>
<evidence type="ECO:0000259" key="4">
    <source>
        <dbReference type="PROSITE" id="PS50011"/>
    </source>
</evidence>
<keyword evidence="6" id="KW-1185">Reference proteome</keyword>
<keyword evidence="3" id="KW-0067">ATP-binding</keyword>
<keyword evidence="5" id="KW-0808">Transferase</keyword>
<dbReference type="InterPro" id="IPR011009">
    <property type="entry name" value="Kinase-like_dom_sf"/>
</dbReference>
<name>A0A165IPU7_EXIGL</name>
<dbReference type="Gene3D" id="3.30.200.20">
    <property type="entry name" value="Phosphorylase Kinase, domain 1"/>
    <property type="match status" value="1"/>
</dbReference>
<dbReference type="Proteomes" id="UP000077266">
    <property type="component" value="Unassembled WGS sequence"/>
</dbReference>